<reference evidence="2 3" key="1">
    <citation type="submission" date="2021-06" db="EMBL/GenBank/DDBJ databases">
        <title>Caerostris extrusa draft genome.</title>
        <authorList>
            <person name="Kono N."/>
            <person name="Arakawa K."/>
        </authorList>
    </citation>
    <scope>NUCLEOTIDE SEQUENCE [LARGE SCALE GENOMIC DNA]</scope>
</reference>
<sequence>MQVNRVLFVVLKVKDLRHPEIPMKSGKLHSNSVNSTFFHSLLLFSTGNATEPNSFRQIKENAFRSEARVTELEQGQRRSIPGRQSKDRDLGVGEGEKGMTSRETTHDGNVMAVSLELGLYSDCRGKNWYWESGC</sequence>
<dbReference type="EMBL" id="BPLR01016769">
    <property type="protein sequence ID" value="GIY86262.1"/>
    <property type="molecule type" value="Genomic_DNA"/>
</dbReference>
<accession>A0AAV4WU52</accession>
<evidence type="ECO:0000313" key="3">
    <source>
        <dbReference type="Proteomes" id="UP001054945"/>
    </source>
</evidence>
<feature type="compositionally biased region" description="Basic and acidic residues" evidence="1">
    <location>
        <begin position="66"/>
        <end position="76"/>
    </location>
</feature>
<evidence type="ECO:0000313" key="2">
    <source>
        <dbReference type="EMBL" id="GIY86262.1"/>
    </source>
</evidence>
<dbReference type="Proteomes" id="UP001054945">
    <property type="component" value="Unassembled WGS sequence"/>
</dbReference>
<name>A0AAV4WU52_CAEEX</name>
<dbReference type="AlphaFoldDB" id="A0AAV4WU52"/>
<proteinExistence type="predicted"/>
<organism evidence="2 3">
    <name type="scientific">Caerostris extrusa</name>
    <name type="common">Bark spider</name>
    <name type="synonym">Caerostris bankana</name>
    <dbReference type="NCBI Taxonomy" id="172846"/>
    <lineage>
        <taxon>Eukaryota</taxon>
        <taxon>Metazoa</taxon>
        <taxon>Ecdysozoa</taxon>
        <taxon>Arthropoda</taxon>
        <taxon>Chelicerata</taxon>
        <taxon>Arachnida</taxon>
        <taxon>Araneae</taxon>
        <taxon>Araneomorphae</taxon>
        <taxon>Entelegynae</taxon>
        <taxon>Araneoidea</taxon>
        <taxon>Araneidae</taxon>
        <taxon>Caerostris</taxon>
    </lineage>
</organism>
<keyword evidence="3" id="KW-1185">Reference proteome</keyword>
<gene>
    <name evidence="2" type="ORF">CEXT_362381</name>
</gene>
<comment type="caution">
    <text evidence="2">The sequence shown here is derived from an EMBL/GenBank/DDBJ whole genome shotgun (WGS) entry which is preliminary data.</text>
</comment>
<evidence type="ECO:0000256" key="1">
    <source>
        <dbReference type="SAM" id="MobiDB-lite"/>
    </source>
</evidence>
<feature type="compositionally biased region" description="Basic and acidic residues" evidence="1">
    <location>
        <begin position="84"/>
        <end position="105"/>
    </location>
</feature>
<feature type="region of interest" description="Disordered" evidence="1">
    <location>
        <begin position="66"/>
        <end position="105"/>
    </location>
</feature>
<protein>
    <submittedName>
        <fullName evidence="2">Uncharacterized protein</fullName>
    </submittedName>
</protein>